<evidence type="ECO:0000313" key="2">
    <source>
        <dbReference type="Proteomes" id="UP000253961"/>
    </source>
</evidence>
<comment type="caution">
    <text evidence="1">The sequence shown here is derived from an EMBL/GenBank/DDBJ whole genome shotgun (WGS) entry which is preliminary data.</text>
</comment>
<keyword evidence="2" id="KW-1185">Reference proteome</keyword>
<accession>A0A369Q4Q9</accession>
<evidence type="ECO:0000313" key="1">
    <source>
        <dbReference type="EMBL" id="RDC58267.1"/>
    </source>
</evidence>
<sequence>MELQKVQFETAEPFLFYYCFPLSYPVNTKYFSAMFIVVIPRRRESDVIKLRQPLSQFSGKPGKIPVGQGFVVASRSSLRSE</sequence>
<protein>
    <submittedName>
        <fullName evidence="1">Uncharacterized protein</fullName>
    </submittedName>
</protein>
<dbReference type="EMBL" id="QPKV01000002">
    <property type="protein sequence ID" value="RDC58267.1"/>
    <property type="molecule type" value="Genomic_DNA"/>
</dbReference>
<organism evidence="1 2">
    <name type="scientific">Pedobacter chinensis</name>
    <dbReference type="NCBI Taxonomy" id="2282421"/>
    <lineage>
        <taxon>Bacteria</taxon>
        <taxon>Pseudomonadati</taxon>
        <taxon>Bacteroidota</taxon>
        <taxon>Sphingobacteriia</taxon>
        <taxon>Sphingobacteriales</taxon>
        <taxon>Sphingobacteriaceae</taxon>
        <taxon>Pedobacter</taxon>
    </lineage>
</organism>
<proteinExistence type="predicted"/>
<dbReference type="AlphaFoldDB" id="A0A369Q4Q9"/>
<reference evidence="1 2" key="1">
    <citation type="submission" date="2018-07" db="EMBL/GenBank/DDBJ databases">
        <title>Pedobacter sp. nov., isolated from soil.</title>
        <authorList>
            <person name="Zhou L.Y."/>
            <person name="Du Z.J."/>
        </authorList>
    </citation>
    <scope>NUCLEOTIDE SEQUENCE [LARGE SCALE GENOMIC DNA]</scope>
    <source>
        <strain evidence="1 2">JDX94</strain>
    </source>
</reference>
<gene>
    <name evidence="1" type="ORF">DU508_04850</name>
</gene>
<dbReference type="Proteomes" id="UP000253961">
    <property type="component" value="Unassembled WGS sequence"/>
</dbReference>
<name>A0A369Q4Q9_9SPHI</name>